<dbReference type="AlphaFoldDB" id="A0A0G1RMP7"/>
<dbReference type="PANTHER" id="PTHR21600:SF87">
    <property type="entry name" value="RNA PSEUDOURIDYLATE SYNTHASE DOMAIN-CONTAINING PROTEIN 1"/>
    <property type="match status" value="1"/>
</dbReference>
<dbReference type="STRING" id="1618358.UX80_C0003G0076"/>
<feature type="active site" evidence="2">
    <location>
        <position position="85"/>
    </location>
</feature>
<dbReference type="Pfam" id="PF00849">
    <property type="entry name" value="PseudoU_synth_2"/>
    <property type="match status" value="1"/>
</dbReference>
<reference evidence="5 6" key="1">
    <citation type="journal article" date="2015" name="Nature">
        <title>rRNA introns, odd ribosomes, and small enigmatic genomes across a large radiation of phyla.</title>
        <authorList>
            <person name="Brown C.T."/>
            <person name="Hug L.A."/>
            <person name="Thomas B.C."/>
            <person name="Sharon I."/>
            <person name="Castelle C.J."/>
            <person name="Singh A."/>
            <person name="Wilkins M.J."/>
            <person name="Williams K.H."/>
            <person name="Banfield J.F."/>
        </authorList>
    </citation>
    <scope>NUCLEOTIDE SEQUENCE [LARGE SCALE GENOMIC DNA]</scope>
</reference>
<accession>A0A0G1RMP7</accession>
<dbReference type="InterPro" id="IPR050188">
    <property type="entry name" value="RluA_PseudoU_synthase"/>
</dbReference>
<comment type="caution">
    <text evidence="5">The sequence shown here is derived from an EMBL/GenBank/DDBJ whole genome shotgun (WGS) entry which is preliminary data.</text>
</comment>
<dbReference type="EMBL" id="LCNO01000003">
    <property type="protein sequence ID" value="KKU58421.1"/>
    <property type="molecule type" value="Genomic_DNA"/>
</dbReference>
<dbReference type="GO" id="GO:0000455">
    <property type="term" value="P:enzyme-directed rRNA pseudouridine synthesis"/>
    <property type="evidence" value="ECO:0007669"/>
    <property type="project" value="TreeGrafter"/>
</dbReference>
<organism evidence="5 6">
    <name type="scientific">Candidatus Amesbacteria bacterium GW2011_GWA2_47_11b</name>
    <dbReference type="NCBI Taxonomy" id="1618358"/>
    <lineage>
        <taxon>Bacteria</taxon>
        <taxon>Candidatus Amesiibacteriota</taxon>
    </lineage>
</organism>
<dbReference type="EC" id="5.4.99.-" evidence="3"/>
<dbReference type="GO" id="GO:0140098">
    <property type="term" value="F:catalytic activity, acting on RNA"/>
    <property type="evidence" value="ECO:0007669"/>
    <property type="project" value="UniProtKB-ARBA"/>
</dbReference>
<dbReference type="GO" id="GO:0003723">
    <property type="term" value="F:RNA binding"/>
    <property type="evidence" value="ECO:0007669"/>
    <property type="project" value="InterPro"/>
</dbReference>
<dbReference type="Gene3D" id="3.30.2350.10">
    <property type="entry name" value="Pseudouridine synthase"/>
    <property type="match status" value="1"/>
</dbReference>
<dbReference type="SUPFAM" id="SSF55120">
    <property type="entry name" value="Pseudouridine synthase"/>
    <property type="match status" value="1"/>
</dbReference>
<keyword evidence="3" id="KW-0413">Isomerase</keyword>
<dbReference type="PANTHER" id="PTHR21600">
    <property type="entry name" value="MITOCHONDRIAL RNA PSEUDOURIDINE SYNTHASE"/>
    <property type="match status" value="1"/>
</dbReference>
<evidence type="ECO:0000313" key="6">
    <source>
        <dbReference type="Proteomes" id="UP000034307"/>
    </source>
</evidence>
<evidence type="ECO:0000256" key="1">
    <source>
        <dbReference type="ARBA" id="ARBA00010876"/>
    </source>
</evidence>
<evidence type="ECO:0000259" key="4">
    <source>
        <dbReference type="Pfam" id="PF00849"/>
    </source>
</evidence>
<sequence length="247" mass="28539">MRSEPKIIFEDEVMRVIDKPAGWVVNRAQTVKEPTIQDWFSNKILNLKSEILNKSEVPNSKSKSLEFRDSSLEFFEKGGIVHRLDKDTSGVMVLAKSSEAYEKLKQQFLQRQTVKKYVALVHGEFKEREGVVSTPLERRGMKFFVGGDLSKTAITEWRVLHRVGPYTLVELTPHTGRTHQLRVHMRHLGHPIVSDPIYGDRKTWKKDLQICPRLFLHAKSLEITHPTTGERMTFTAELPEELEKVVH</sequence>
<dbReference type="NCBIfam" id="TIGR00005">
    <property type="entry name" value="rluA_subfam"/>
    <property type="match status" value="1"/>
</dbReference>
<evidence type="ECO:0000256" key="2">
    <source>
        <dbReference type="PIRSR" id="PIRSR606225-1"/>
    </source>
</evidence>
<comment type="catalytic activity">
    <reaction evidence="3">
        <text>a uridine in RNA = a pseudouridine in RNA</text>
        <dbReference type="Rhea" id="RHEA:48348"/>
        <dbReference type="Rhea" id="RHEA-COMP:12068"/>
        <dbReference type="Rhea" id="RHEA-COMP:12069"/>
        <dbReference type="ChEBI" id="CHEBI:65314"/>
        <dbReference type="ChEBI" id="CHEBI:65315"/>
    </reaction>
</comment>
<dbReference type="InterPro" id="IPR006225">
    <property type="entry name" value="PsdUridine_synth_RluC/D"/>
</dbReference>
<dbReference type="InterPro" id="IPR006145">
    <property type="entry name" value="PsdUridine_synth_RsuA/RluA"/>
</dbReference>
<protein>
    <recommendedName>
        <fullName evidence="3">Pseudouridine synthase</fullName>
        <ecNumber evidence="3">5.4.99.-</ecNumber>
    </recommendedName>
</protein>
<comment type="similarity">
    <text evidence="1 3">Belongs to the pseudouridine synthase RluA family.</text>
</comment>
<dbReference type="InterPro" id="IPR020103">
    <property type="entry name" value="PsdUridine_synth_cat_dom_sf"/>
</dbReference>
<evidence type="ECO:0000256" key="3">
    <source>
        <dbReference type="RuleBase" id="RU362028"/>
    </source>
</evidence>
<dbReference type="InterPro" id="IPR006224">
    <property type="entry name" value="PsdUridine_synth_RluA-like_CS"/>
</dbReference>
<evidence type="ECO:0000313" key="5">
    <source>
        <dbReference type="EMBL" id="KKU58421.1"/>
    </source>
</evidence>
<dbReference type="PATRIC" id="fig|1618358.3.peg.214"/>
<dbReference type="CDD" id="cd02869">
    <property type="entry name" value="PseudoU_synth_RluA_like"/>
    <property type="match status" value="1"/>
</dbReference>
<dbReference type="PROSITE" id="PS01129">
    <property type="entry name" value="PSI_RLU"/>
    <property type="match status" value="1"/>
</dbReference>
<feature type="domain" description="Pseudouridine synthase RsuA/RluA-like" evidence="4">
    <location>
        <begin position="16"/>
        <end position="187"/>
    </location>
</feature>
<name>A0A0G1RMP7_9BACT</name>
<dbReference type="Proteomes" id="UP000034307">
    <property type="component" value="Unassembled WGS sequence"/>
</dbReference>
<dbReference type="GO" id="GO:0009982">
    <property type="term" value="F:pseudouridine synthase activity"/>
    <property type="evidence" value="ECO:0007669"/>
    <property type="project" value="InterPro"/>
</dbReference>
<gene>
    <name evidence="5" type="ORF">UX80_C0003G0076</name>
</gene>
<comment type="function">
    <text evidence="3">Responsible for synthesis of pseudouridine from uracil.</text>
</comment>
<proteinExistence type="inferred from homology"/>